<comment type="caution">
    <text evidence="2">The sequence shown here is derived from an EMBL/GenBank/DDBJ whole genome shotgun (WGS) entry which is preliminary data.</text>
</comment>
<dbReference type="InterPro" id="IPR030392">
    <property type="entry name" value="S74_ICA"/>
</dbReference>
<dbReference type="Pfam" id="PF13884">
    <property type="entry name" value="Peptidase_S74"/>
    <property type="match status" value="1"/>
</dbReference>
<evidence type="ECO:0000259" key="1">
    <source>
        <dbReference type="PROSITE" id="PS51688"/>
    </source>
</evidence>
<sequence>MADYTQPDDVAKRVRFFDGQFLQDQDLIDEQKYHLDRERRTLREFGVPGVLTGLQVTTSAPYEMTISTGTAVDALGRFIVLDEPLVLTFPKNNVTQAFPVSIMYREVESDIATTGGQSATRWDESPMAGAALPDGTAVVAPSDAPTTWDDPVVGLGSWVITNGSFVASSAPEAAAGLRVPGSLDGSGLRIGAGSRIGLVVDANGQVGVGTEPDNHFGFQQLLDVAGASNANLTVRTLTVDSKLIASDAGYWQAPAGQVVGTGSNHPVTIATQAAPRLTVAANGDVGVGATAPENAEQWNRTLDVYAYDNVKLSVRTAAIDGRVMAHNEGKYGTPPGQIIGVTTNHAVSLVTQAKARLTVTGAGNLGIGTVTPATTLDLLGTLQVTAPSSLDTGPALFVDPKGQVGIGTTTPENAEAWYRTLDLSGATDAKLSVRAAGIDTRIMVHNGGMYGAPAGQIIGTKTNHPVSLVTNATARMIVSQTGNVGIGTLTPATALDLRGTLQATGSSSLDTGPALYIDAKGQVGIGTTTPENAEAWYRTLDLSGTQNAKLSVRAAGIDTRIMVHNTGMYGAPAGQIIGTKTNHPVSLITNATPRMFIGQNGNVGIGTTNPTATLQVTGTMQVFPADGTIAAPALLIDAKGQVGVGTAAVENGDGWVRVLDVHGDPSAKVSVRTDAVDGRIMAHNGGFFGAPGGQIIGTASSHPLTLATSGKARLVVTQTGVVGIGTMSPSANGAWPLAPNSSYDEILDLYGNDRVQLRMHTSTIDAGFAVNPLMNWTGLPGLASYPAISGLALGTWSNHFVSIFCNGGTRLGITNLGISVVGSVYYSGSLLGPSDARLKTDVTELEDALGAIGRLRGVRFAWTEEALRDVLPGASRTRQVGVIAQDVAEVLPELVTTDGSGLLAVDYSKLTAVLVQAVKELEGRLALLETKADR</sequence>
<evidence type="ECO:0000313" key="3">
    <source>
        <dbReference type="Proteomes" id="UP001501570"/>
    </source>
</evidence>
<dbReference type="InterPro" id="IPR036388">
    <property type="entry name" value="WH-like_DNA-bd_sf"/>
</dbReference>
<proteinExistence type="predicted"/>
<dbReference type="RefSeq" id="WP_345634490.1">
    <property type="nucleotide sequence ID" value="NZ_BAABJQ010000019.1"/>
</dbReference>
<dbReference type="Proteomes" id="UP001501570">
    <property type="component" value="Unassembled WGS sequence"/>
</dbReference>
<name>A0ABP9SAL7_9ACTN</name>
<reference evidence="3" key="1">
    <citation type="journal article" date="2019" name="Int. J. Syst. Evol. Microbiol.">
        <title>The Global Catalogue of Microorganisms (GCM) 10K type strain sequencing project: providing services to taxonomists for standard genome sequencing and annotation.</title>
        <authorList>
            <consortium name="The Broad Institute Genomics Platform"/>
            <consortium name="The Broad Institute Genome Sequencing Center for Infectious Disease"/>
            <person name="Wu L."/>
            <person name="Ma J."/>
        </authorList>
    </citation>
    <scope>NUCLEOTIDE SEQUENCE [LARGE SCALE GENOMIC DNA]</scope>
    <source>
        <strain evidence="3">JCM 18304</strain>
    </source>
</reference>
<gene>
    <name evidence="2" type="ORF">GCM10023322_55690</name>
</gene>
<dbReference type="Gene3D" id="1.10.10.10">
    <property type="entry name" value="Winged helix-like DNA-binding domain superfamily/Winged helix DNA-binding domain"/>
    <property type="match status" value="1"/>
</dbReference>
<organism evidence="2 3">
    <name type="scientific">Rugosimonospora acidiphila</name>
    <dbReference type="NCBI Taxonomy" id="556531"/>
    <lineage>
        <taxon>Bacteria</taxon>
        <taxon>Bacillati</taxon>
        <taxon>Actinomycetota</taxon>
        <taxon>Actinomycetes</taxon>
        <taxon>Micromonosporales</taxon>
        <taxon>Micromonosporaceae</taxon>
        <taxon>Rugosimonospora</taxon>
    </lineage>
</organism>
<accession>A0ABP9SAL7</accession>
<evidence type="ECO:0000313" key="2">
    <source>
        <dbReference type="EMBL" id="GAA5193509.1"/>
    </source>
</evidence>
<feature type="domain" description="Peptidase S74" evidence="1">
    <location>
        <begin position="834"/>
        <end position="932"/>
    </location>
</feature>
<keyword evidence="3" id="KW-1185">Reference proteome</keyword>
<dbReference type="EMBL" id="BAABJQ010000019">
    <property type="protein sequence ID" value="GAA5193509.1"/>
    <property type="molecule type" value="Genomic_DNA"/>
</dbReference>
<dbReference type="PROSITE" id="PS51688">
    <property type="entry name" value="ICA"/>
    <property type="match status" value="1"/>
</dbReference>
<protein>
    <recommendedName>
        <fullName evidence="1">Peptidase S74 domain-containing protein</fullName>
    </recommendedName>
</protein>